<evidence type="ECO:0000313" key="10">
    <source>
        <dbReference type="EMBL" id="RFA14812.1"/>
    </source>
</evidence>
<dbReference type="InterPro" id="IPR013757">
    <property type="entry name" value="Topo_IIA_A_a_sf"/>
</dbReference>
<protein>
    <recommendedName>
        <fullName evidence="3">DNA topoisomerase (ATP-hydrolyzing)</fullName>
        <ecNumber evidence="3">5.6.2.2</ecNumber>
    </recommendedName>
</protein>
<evidence type="ECO:0000256" key="6">
    <source>
        <dbReference type="ARBA" id="ARBA00023235"/>
    </source>
</evidence>
<dbReference type="EC" id="5.6.2.2" evidence="3"/>
<feature type="domain" description="Topo IIA-type catalytic" evidence="9">
    <location>
        <begin position="42"/>
        <end position="507"/>
    </location>
</feature>
<dbReference type="GO" id="GO:0009330">
    <property type="term" value="C:DNA topoisomerase type II (double strand cut, ATP-hydrolyzing) complex"/>
    <property type="evidence" value="ECO:0007669"/>
    <property type="project" value="TreeGrafter"/>
</dbReference>
<dbReference type="PANTHER" id="PTHR43493:SF5">
    <property type="entry name" value="DNA GYRASE SUBUNIT A, CHLOROPLASTIC_MITOCHONDRIAL"/>
    <property type="match status" value="1"/>
</dbReference>
<dbReference type="NCBIfam" id="NF004044">
    <property type="entry name" value="PRK05561.1"/>
    <property type="match status" value="1"/>
</dbReference>
<sequence>MTPRTPEPEPDIIENIEDIDVSSEMQGSFLEYAYSVIYSRALPDARDGLKPVQRRIIYQMSVMGLRPDRGHVKSARVVGDVMGKLHPHGDASIYDALVRLAQSWTLRLPLVDGHGNFGSLDDGPAASRYTEARPAPAALYMTDGLDEDVVDFIPNYDNTEVQPDVLPAAYPNLLVNGASGIAVGMATNMAPHNLIEVVAGARYLITHPDASVDDLMQFIPGPDLPGGGTIVGLAGIRDAYATGRGAFKTRAKVSVETLTARKVGLVVTELPYLVGAEKVISKIKDGVNSKKLQGISDVTDLTDRVNGLRLVIGIKTGFSPEAVLEQLYRQTPLEDSFNINNVALVNGSPQTLGLKQLLQVYVDHRIEVTTRRTRYRLTKRRERLHLLLGLLIAILDIDEVIQVIRNSDDTDQARTRLIDVFDLDQLQADYILELRLRRLTRFSRIELETERDQLLKEIEHLEALLASKALIRQTVSEELDEVADALGTPRRTLLTEARPAPASTAAARKAQVSLELADVPCRVFLSTTGRTMRVDLPTAAEIVSGGGDSDGAGSVGAGNVGTGSVGTGSVGTESLGTTPSARPSGAPPRRSKHDAVRSVVDTTTRTEIGAVTTLGRVLRMSVLDLPVAPVNSVQLGAGVRIADYLTLGRGERVVALVSLTSEVPIALGTKLGTVKRVTPGDWPNKPDFELITLKQGDEVVGAEQAPETSNLVFVASDAQLLHFGAAAVRPQGRLAGGMAGISLGAGATVIAFSAVDTTPPAADANGDEPIEGELAEAPAPRVVVVTVASSSGTLPGTDAGSAKVSEFGEFPPKGRATGGVRAHRFLRGEDALQLAWVGSAPALAVSSDGAVRTLPEAGAKRDASGTPLAAPVDSVGSAAILP</sequence>
<dbReference type="Gene3D" id="2.120.10.90">
    <property type="entry name" value="DNA gyrase/topoisomerase IV, subunit A, C-terminal"/>
    <property type="match status" value="1"/>
</dbReference>
<feature type="region of interest" description="Disordered" evidence="8">
    <location>
        <begin position="545"/>
        <end position="596"/>
    </location>
</feature>
<evidence type="ECO:0000313" key="11">
    <source>
        <dbReference type="Proteomes" id="UP000256541"/>
    </source>
</evidence>
<dbReference type="GO" id="GO:0005524">
    <property type="term" value="F:ATP binding"/>
    <property type="evidence" value="ECO:0007669"/>
    <property type="project" value="InterPro"/>
</dbReference>
<dbReference type="SMART" id="SM00434">
    <property type="entry name" value="TOP4c"/>
    <property type="match status" value="1"/>
</dbReference>
<evidence type="ECO:0000259" key="9">
    <source>
        <dbReference type="PROSITE" id="PS52040"/>
    </source>
</evidence>
<dbReference type="InterPro" id="IPR050220">
    <property type="entry name" value="Type_II_DNA_Topoisomerases"/>
</dbReference>
<accession>A0A3E0VXM2</accession>
<feature type="compositionally biased region" description="Low complexity" evidence="8">
    <location>
        <begin position="570"/>
        <end position="588"/>
    </location>
</feature>
<evidence type="ECO:0000256" key="4">
    <source>
        <dbReference type="ARBA" id="ARBA00023029"/>
    </source>
</evidence>
<evidence type="ECO:0000256" key="3">
    <source>
        <dbReference type="ARBA" id="ARBA00012895"/>
    </source>
</evidence>
<comment type="caution">
    <text evidence="10">The sequence shown here is derived from an EMBL/GenBank/DDBJ whole genome shotgun (WGS) entry which is preliminary data.</text>
</comment>
<dbReference type="EMBL" id="NBXB01000027">
    <property type="protein sequence ID" value="RFA14812.1"/>
    <property type="molecule type" value="Genomic_DNA"/>
</dbReference>
<dbReference type="FunFam" id="3.30.1360.40:FF:000002">
    <property type="entry name" value="DNA gyrase subunit A"/>
    <property type="match status" value="1"/>
</dbReference>
<dbReference type="InterPro" id="IPR006691">
    <property type="entry name" value="GyrA/parC_rep"/>
</dbReference>
<dbReference type="GO" id="GO:0006265">
    <property type="term" value="P:DNA topological change"/>
    <property type="evidence" value="ECO:0007669"/>
    <property type="project" value="UniProtKB-UniRule"/>
</dbReference>
<dbReference type="SUPFAM" id="SSF56719">
    <property type="entry name" value="Type II DNA topoisomerase"/>
    <property type="match status" value="1"/>
</dbReference>
<keyword evidence="5 7" id="KW-0238">DNA-binding</keyword>
<evidence type="ECO:0000256" key="8">
    <source>
        <dbReference type="SAM" id="MobiDB-lite"/>
    </source>
</evidence>
<evidence type="ECO:0000256" key="1">
    <source>
        <dbReference type="ARBA" id="ARBA00000185"/>
    </source>
</evidence>
<dbReference type="AlphaFoldDB" id="A0A3E0VXM2"/>
<dbReference type="InterPro" id="IPR013760">
    <property type="entry name" value="Topo_IIA-like_dom_sf"/>
</dbReference>
<comment type="similarity">
    <text evidence="2">Belongs to the type II topoisomerase GyrA/ParC subunit family.</text>
</comment>
<evidence type="ECO:0000256" key="5">
    <source>
        <dbReference type="ARBA" id="ARBA00023125"/>
    </source>
</evidence>
<dbReference type="InterPro" id="IPR013758">
    <property type="entry name" value="Topo_IIA_A/C_ab"/>
</dbReference>
<feature type="active site" description="O-(5'-phospho-DNA)-tyrosine intermediate" evidence="7">
    <location>
        <position position="129"/>
    </location>
</feature>
<dbReference type="Gene3D" id="3.90.199.10">
    <property type="entry name" value="Topoisomerase II, domain 5"/>
    <property type="match status" value="1"/>
</dbReference>
<dbReference type="Gene3D" id="3.30.1360.40">
    <property type="match status" value="1"/>
</dbReference>
<dbReference type="SUPFAM" id="SSF101904">
    <property type="entry name" value="GyrA/ParC C-terminal domain-like"/>
    <property type="match status" value="1"/>
</dbReference>
<comment type="catalytic activity">
    <reaction evidence="1 7">
        <text>ATP-dependent breakage, passage and rejoining of double-stranded DNA.</text>
        <dbReference type="EC" id="5.6.2.2"/>
    </reaction>
</comment>
<name>A0A3E0VXM2_9MICO</name>
<dbReference type="PROSITE" id="PS52040">
    <property type="entry name" value="TOPO_IIA"/>
    <property type="match status" value="1"/>
</dbReference>
<feature type="compositionally biased region" description="Gly residues" evidence="8">
    <location>
        <begin position="545"/>
        <end position="569"/>
    </location>
</feature>
<evidence type="ECO:0000256" key="7">
    <source>
        <dbReference type="PROSITE-ProRule" id="PRU01384"/>
    </source>
</evidence>
<dbReference type="Pfam" id="PF00521">
    <property type="entry name" value="DNA_topoisoIV"/>
    <property type="match status" value="1"/>
</dbReference>
<dbReference type="GO" id="GO:0003677">
    <property type="term" value="F:DNA binding"/>
    <property type="evidence" value="ECO:0007669"/>
    <property type="project" value="UniProtKB-UniRule"/>
</dbReference>
<reference evidence="10 11" key="1">
    <citation type="submission" date="2017-04" db="EMBL/GenBank/DDBJ databases">
        <title>Comparative genome analysis of Subtercola boreus.</title>
        <authorList>
            <person name="Cho Y.-J."/>
            <person name="Cho A."/>
            <person name="Kim O.-S."/>
            <person name="Lee J.-I."/>
        </authorList>
    </citation>
    <scope>NUCLEOTIDE SEQUENCE [LARGE SCALE GENOMIC DNA]</scope>
    <source>
        <strain evidence="10 11">P27479</strain>
    </source>
</reference>
<organism evidence="10 11">
    <name type="scientific">Subtercola boreus</name>
    <dbReference type="NCBI Taxonomy" id="120213"/>
    <lineage>
        <taxon>Bacteria</taxon>
        <taxon>Bacillati</taxon>
        <taxon>Actinomycetota</taxon>
        <taxon>Actinomycetes</taxon>
        <taxon>Micrococcales</taxon>
        <taxon>Microbacteriaceae</taxon>
        <taxon>Subtercola</taxon>
    </lineage>
</organism>
<dbReference type="RefSeq" id="WP_116411394.1">
    <property type="nucleotide sequence ID" value="NZ_NBXB01000027.1"/>
</dbReference>
<dbReference type="OrthoDB" id="9806486at2"/>
<evidence type="ECO:0000256" key="2">
    <source>
        <dbReference type="ARBA" id="ARBA00008263"/>
    </source>
</evidence>
<gene>
    <name evidence="10" type="ORF">B7R22_08865</name>
</gene>
<dbReference type="CDD" id="cd00187">
    <property type="entry name" value="TOP4c"/>
    <property type="match status" value="1"/>
</dbReference>
<dbReference type="FunFam" id="1.10.268.10:FF:000001">
    <property type="entry name" value="DNA gyrase subunit A"/>
    <property type="match status" value="1"/>
</dbReference>
<dbReference type="Gene3D" id="1.10.268.10">
    <property type="entry name" value="Topoisomerase, domain 3"/>
    <property type="match status" value="1"/>
</dbReference>
<dbReference type="Proteomes" id="UP000256541">
    <property type="component" value="Unassembled WGS sequence"/>
</dbReference>
<keyword evidence="4 7" id="KW-0799">Topoisomerase</keyword>
<dbReference type="GO" id="GO:0005737">
    <property type="term" value="C:cytoplasm"/>
    <property type="evidence" value="ECO:0007669"/>
    <property type="project" value="TreeGrafter"/>
</dbReference>
<proteinExistence type="inferred from homology"/>
<dbReference type="InterPro" id="IPR002205">
    <property type="entry name" value="Topo_IIA_dom_A"/>
</dbReference>
<dbReference type="GO" id="GO:0034335">
    <property type="term" value="F:DNA negative supercoiling activity"/>
    <property type="evidence" value="ECO:0007669"/>
    <property type="project" value="UniProtKB-ARBA"/>
</dbReference>
<dbReference type="PANTHER" id="PTHR43493">
    <property type="entry name" value="DNA GYRASE/TOPOISOMERASE SUBUNIT A"/>
    <property type="match status" value="1"/>
</dbReference>
<dbReference type="Pfam" id="PF03989">
    <property type="entry name" value="DNA_gyraseA_C"/>
    <property type="match status" value="2"/>
</dbReference>
<dbReference type="InterPro" id="IPR035516">
    <property type="entry name" value="Gyrase/topoIV_suA_C"/>
</dbReference>
<keyword evidence="6 7" id="KW-0413">Isomerase</keyword>